<evidence type="ECO:0000259" key="2">
    <source>
        <dbReference type="Pfam" id="PF20256"/>
    </source>
</evidence>
<evidence type="ECO:0000256" key="1">
    <source>
        <dbReference type="ARBA" id="ARBA00022505"/>
    </source>
</evidence>
<dbReference type="PANTHER" id="PTHR11908">
    <property type="entry name" value="XANTHINE DEHYDROGENASE"/>
    <property type="match status" value="1"/>
</dbReference>
<proteinExistence type="predicted"/>
<feature type="domain" description="Aldehyde oxidase/xanthine dehydrogenase second molybdopterin binding" evidence="2">
    <location>
        <begin position="6"/>
        <end position="164"/>
    </location>
</feature>
<sequence>AMYVDLQAAREKMSLIASSILECPAENIDFDDGKVFNREDRERVMNFTEVASAAYQPDMIPSGMDPGLEFPSDFSLPANPFGFAVHIAVVEIDRDNGHMKVVHYAAVHDCGHVINPRLLEGQIHGAIAQGLGQACTEVTAYDAQGQPLNASFMDYGMPKAPTMPEIRLGLTETPSPTNPMGVKGIGELPTVAAPVAVANAVVDALAQAGAPPIDTPLTPEKIWRALQG</sequence>
<dbReference type="GO" id="GO:0005506">
    <property type="term" value="F:iron ion binding"/>
    <property type="evidence" value="ECO:0007669"/>
    <property type="project" value="InterPro"/>
</dbReference>
<feature type="non-terminal residue" evidence="3">
    <location>
        <position position="1"/>
    </location>
</feature>
<dbReference type="AlphaFoldDB" id="A0A382V5A2"/>
<dbReference type="Pfam" id="PF20256">
    <property type="entry name" value="MoCoBD_2"/>
    <property type="match status" value="1"/>
</dbReference>
<dbReference type="PANTHER" id="PTHR11908:SF132">
    <property type="entry name" value="ALDEHYDE OXIDASE 1-RELATED"/>
    <property type="match status" value="1"/>
</dbReference>
<organism evidence="3">
    <name type="scientific">marine metagenome</name>
    <dbReference type="NCBI Taxonomy" id="408172"/>
    <lineage>
        <taxon>unclassified sequences</taxon>
        <taxon>metagenomes</taxon>
        <taxon>ecological metagenomes</taxon>
    </lineage>
</organism>
<dbReference type="InterPro" id="IPR037165">
    <property type="entry name" value="AldOxase/xan_DH_Mopterin-bd_sf"/>
</dbReference>
<dbReference type="SUPFAM" id="SSF56003">
    <property type="entry name" value="Molybdenum cofactor-binding domain"/>
    <property type="match status" value="1"/>
</dbReference>
<keyword evidence="1" id="KW-0500">Molybdenum</keyword>
<dbReference type="InterPro" id="IPR016208">
    <property type="entry name" value="Ald_Oxase/xanthine_DH-like"/>
</dbReference>
<name>A0A382V5A2_9ZZZZ</name>
<dbReference type="GO" id="GO:0016491">
    <property type="term" value="F:oxidoreductase activity"/>
    <property type="evidence" value="ECO:0007669"/>
    <property type="project" value="InterPro"/>
</dbReference>
<gene>
    <name evidence="3" type="ORF">METZ01_LOCUS394526</name>
</gene>
<dbReference type="InterPro" id="IPR046867">
    <property type="entry name" value="AldOxase/xan_DH_MoCoBD2"/>
</dbReference>
<dbReference type="Gene3D" id="3.30.365.10">
    <property type="entry name" value="Aldehyde oxidase/xanthine dehydrogenase, molybdopterin binding domain"/>
    <property type="match status" value="2"/>
</dbReference>
<accession>A0A382V5A2</accession>
<dbReference type="EMBL" id="UINC01149292">
    <property type="protein sequence ID" value="SVD41672.1"/>
    <property type="molecule type" value="Genomic_DNA"/>
</dbReference>
<protein>
    <recommendedName>
        <fullName evidence="2">Aldehyde oxidase/xanthine dehydrogenase second molybdopterin binding domain-containing protein</fullName>
    </recommendedName>
</protein>
<evidence type="ECO:0000313" key="3">
    <source>
        <dbReference type="EMBL" id="SVD41672.1"/>
    </source>
</evidence>
<reference evidence="3" key="1">
    <citation type="submission" date="2018-05" db="EMBL/GenBank/DDBJ databases">
        <authorList>
            <person name="Lanie J.A."/>
            <person name="Ng W.-L."/>
            <person name="Kazmierczak K.M."/>
            <person name="Andrzejewski T.M."/>
            <person name="Davidsen T.M."/>
            <person name="Wayne K.J."/>
            <person name="Tettelin H."/>
            <person name="Glass J.I."/>
            <person name="Rusch D."/>
            <person name="Podicherti R."/>
            <person name="Tsui H.-C.T."/>
            <person name="Winkler M.E."/>
        </authorList>
    </citation>
    <scope>NUCLEOTIDE SEQUENCE</scope>
</reference>